<dbReference type="AlphaFoldDB" id="A0AAV7HYM2"/>
<proteinExistence type="predicted"/>
<sequence length="134" mass="14988">MKRNKNLIEGKNKKVFQVDSVSVEDNFWDHCTPDTKALRYSKLYAWGEEEPRGLFRFLGAETTLIDSDTLALTLIHFLVLHRNGIESYYRTCREGGPEILETELASCHSGCRIVTNDPGDTNASAVGVYDAASS</sequence>
<protein>
    <submittedName>
        <fullName evidence="1">Uncharacterized protein</fullName>
    </submittedName>
</protein>
<evidence type="ECO:0000313" key="2">
    <source>
        <dbReference type="Proteomes" id="UP000826195"/>
    </source>
</evidence>
<dbReference type="Proteomes" id="UP000826195">
    <property type="component" value="Unassembled WGS sequence"/>
</dbReference>
<accession>A0AAV7HYM2</accession>
<gene>
    <name evidence="1" type="ORF">KQX54_018142</name>
</gene>
<keyword evidence="2" id="KW-1185">Reference proteome</keyword>
<comment type="caution">
    <text evidence="1">The sequence shown here is derived from an EMBL/GenBank/DDBJ whole genome shotgun (WGS) entry which is preliminary data.</text>
</comment>
<organism evidence="1 2">
    <name type="scientific">Cotesia glomerata</name>
    <name type="common">Lepidopteran parasitic wasp</name>
    <name type="synonym">Apanteles glomeratus</name>
    <dbReference type="NCBI Taxonomy" id="32391"/>
    <lineage>
        <taxon>Eukaryota</taxon>
        <taxon>Metazoa</taxon>
        <taxon>Ecdysozoa</taxon>
        <taxon>Arthropoda</taxon>
        <taxon>Hexapoda</taxon>
        <taxon>Insecta</taxon>
        <taxon>Pterygota</taxon>
        <taxon>Neoptera</taxon>
        <taxon>Endopterygota</taxon>
        <taxon>Hymenoptera</taxon>
        <taxon>Apocrita</taxon>
        <taxon>Ichneumonoidea</taxon>
        <taxon>Braconidae</taxon>
        <taxon>Microgastrinae</taxon>
        <taxon>Cotesia</taxon>
    </lineage>
</organism>
<name>A0AAV7HYM2_COTGL</name>
<evidence type="ECO:0000313" key="1">
    <source>
        <dbReference type="EMBL" id="KAH0535682.1"/>
    </source>
</evidence>
<dbReference type="EMBL" id="JAHXZJ010002982">
    <property type="protein sequence ID" value="KAH0535682.1"/>
    <property type="molecule type" value="Genomic_DNA"/>
</dbReference>
<reference evidence="1 2" key="1">
    <citation type="journal article" date="2021" name="J. Hered.">
        <title>A chromosome-level genome assembly of the parasitoid wasp, Cotesia glomerata (Hymenoptera: Braconidae).</title>
        <authorList>
            <person name="Pinto B.J."/>
            <person name="Weis J.J."/>
            <person name="Gamble T."/>
            <person name="Ode P.J."/>
            <person name="Paul R."/>
            <person name="Zaspel J.M."/>
        </authorList>
    </citation>
    <scope>NUCLEOTIDE SEQUENCE [LARGE SCALE GENOMIC DNA]</scope>
    <source>
        <strain evidence="1">CgM1</strain>
    </source>
</reference>